<organism evidence="5 6">
    <name type="scientific">Anaeramoeba ignava</name>
    <name type="common">Anaerobic marine amoeba</name>
    <dbReference type="NCBI Taxonomy" id="1746090"/>
    <lineage>
        <taxon>Eukaryota</taxon>
        <taxon>Metamonada</taxon>
        <taxon>Anaeramoebidae</taxon>
        <taxon>Anaeramoeba</taxon>
    </lineage>
</organism>
<proteinExistence type="predicted"/>
<feature type="repeat" description="ANK" evidence="3">
    <location>
        <begin position="62"/>
        <end position="95"/>
    </location>
</feature>
<keyword evidence="6" id="KW-1185">Reference proteome</keyword>
<keyword evidence="2 3" id="KW-0040">ANK repeat</keyword>
<keyword evidence="1" id="KW-0677">Repeat</keyword>
<dbReference type="SMART" id="SM00248">
    <property type="entry name" value="ANK"/>
    <property type="match status" value="4"/>
</dbReference>
<protein>
    <submittedName>
        <fullName evidence="5">Cyclin-dependent kinase inhibitor 2c</fullName>
    </submittedName>
</protein>
<evidence type="ECO:0000256" key="1">
    <source>
        <dbReference type="ARBA" id="ARBA00022737"/>
    </source>
</evidence>
<dbReference type="SUPFAM" id="SSF54695">
    <property type="entry name" value="POZ domain"/>
    <property type="match status" value="1"/>
</dbReference>
<dbReference type="Pfam" id="PF00651">
    <property type="entry name" value="BTB"/>
    <property type="match status" value="1"/>
</dbReference>
<dbReference type="PROSITE" id="PS50088">
    <property type="entry name" value="ANK_REPEAT"/>
    <property type="match status" value="2"/>
</dbReference>
<dbReference type="SMART" id="SM00225">
    <property type="entry name" value="BTB"/>
    <property type="match status" value="1"/>
</dbReference>
<dbReference type="Pfam" id="PF12796">
    <property type="entry name" value="Ank_2"/>
    <property type="match status" value="1"/>
</dbReference>
<dbReference type="AlphaFoldDB" id="A0A9Q0LG52"/>
<evidence type="ECO:0000256" key="3">
    <source>
        <dbReference type="PROSITE-ProRule" id="PRU00023"/>
    </source>
</evidence>
<name>A0A9Q0LG52_ANAIG</name>
<sequence>MDLIYSIREQNYESFYALLKQKWIDINEYCSLTPLLYACQINSSYETIKALLAFNALVSSVDGDTPLHIACKTCKDPNVINLLISCGSDVNALNNETPLHYSCKYNLNFLNIKLLLEANANLSIGSFGNTPIHFAVKNGAGLEIISLLMRYGADPLKKNGKSCLEICEDEKTKSFFNSANSFVEDYVNLFVRQEKYDVIFTTKDNKKIGGHQIFIENRIGKEAFNKAIHVFKVYNEDQVFSYLKMIYGDNEIEEDEVMKEISEKLEIDLKKIRGKKFLIQDMANLYRNGDESLKDFSIILNNNNEFIKTHIFVLMARSDLFRGMFLAVTEDKSNQVRDYSGKSDEALKILVEFLYTDFIQDDISDVVYEDLQDAVEYYQLNQNSSLYGILALKRIEGLEKKNELLPFKQEDLLKLKEKIEMEN</sequence>
<dbReference type="InterPro" id="IPR036770">
    <property type="entry name" value="Ankyrin_rpt-contain_sf"/>
</dbReference>
<dbReference type="SUPFAM" id="SSF48403">
    <property type="entry name" value="Ankyrin repeat"/>
    <property type="match status" value="1"/>
</dbReference>
<dbReference type="PANTHER" id="PTHR24198:SF165">
    <property type="entry name" value="ANKYRIN REPEAT-CONTAINING PROTEIN-RELATED"/>
    <property type="match status" value="1"/>
</dbReference>
<dbReference type="PANTHER" id="PTHR24198">
    <property type="entry name" value="ANKYRIN REPEAT AND PROTEIN KINASE DOMAIN-CONTAINING PROTEIN"/>
    <property type="match status" value="1"/>
</dbReference>
<dbReference type="Proteomes" id="UP001149090">
    <property type="component" value="Unassembled WGS sequence"/>
</dbReference>
<dbReference type="PROSITE" id="PS50297">
    <property type="entry name" value="ANK_REP_REGION"/>
    <property type="match status" value="2"/>
</dbReference>
<dbReference type="InterPro" id="IPR002110">
    <property type="entry name" value="Ankyrin_rpt"/>
</dbReference>
<dbReference type="CDD" id="cd18186">
    <property type="entry name" value="BTB_POZ_ZBTB_KLHL-like"/>
    <property type="match status" value="1"/>
</dbReference>
<evidence type="ECO:0000256" key="2">
    <source>
        <dbReference type="ARBA" id="ARBA00023043"/>
    </source>
</evidence>
<evidence type="ECO:0000313" key="5">
    <source>
        <dbReference type="EMBL" id="KAJ5072232.1"/>
    </source>
</evidence>
<gene>
    <name evidence="5" type="ORF">M0811_09612</name>
</gene>
<dbReference type="OrthoDB" id="3666223at2759"/>
<dbReference type="Gene3D" id="1.25.40.20">
    <property type="entry name" value="Ankyrin repeat-containing domain"/>
    <property type="match status" value="1"/>
</dbReference>
<dbReference type="EMBL" id="JAPDFW010000082">
    <property type="protein sequence ID" value="KAJ5072232.1"/>
    <property type="molecule type" value="Genomic_DNA"/>
</dbReference>
<comment type="caution">
    <text evidence="5">The sequence shown here is derived from an EMBL/GenBank/DDBJ whole genome shotgun (WGS) entry which is preliminary data.</text>
</comment>
<reference evidence="5" key="1">
    <citation type="submission" date="2022-10" db="EMBL/GenBank/DDBJ databases">
        <title>Novel sulphate-reducing endosymbionts in the free-living metamonad Anaeramoeba.</title>
        <authorList>
            <person name="Jerlstrom-Hultqvist J."/>
            <person name="Cepicka I."/>
            <person name="Gallot-Lavallee L."/>
            <person name="Salas-Leiva D."/>
            <person name="Curtis B.A."/>
            <person name="Zahonova K."/>
            <person name="Pipaliya S."/>
            <person name="Dacks J."/>
            <person name="Roger A.J."/>
        </authorList>
    </citation>
    <scope>NUCLEOTIDE SEQUENCE</scope>
    <source>
        <strain evidence="5">BMAN</strain>
    </source>
</reference>
<dbReference type="InterPro" id="IPR011333">
    <property type="entry name" value="SKP1/BTB/POZ_sf"/>
</dbReference>
<dbReference type="PROSITE" id="PS50097">
    <property type="entry name" value="BTB"/>
    <property type="match status" value="1"/>
</dbReference>
<feature type="repeat" description="ANK" evidence="3">
    <location>
        <begin position="127"/>
        <end position="160"/>
    </location>
</feature>
<dbReference type="Gene3D" id="3.30.710.10">
    <property type="entry name" value="Potassium Channel Kv1.1, Chain A"/>
    <property type="match status" value="1"/>
</dbReference>
<feature type="domain" description="BTB" evidence="4">
    <location>
        <begin position="294"/>
        <end position="363"/>
    </location>
</feature>
<evidence type="ECO:0000259" key="4">
    <source>
        <dbReference type="PROSITE" id="PS50097"/>
    </source>
</evidence>
<dbReference type="InterPro" id="IPR000210">
    <property type="entry name" value="BTB/POZ_dom"/>
</dbReference>
<accession>A0A9Q0LG52</accession>
<evidence type="ECO:0000313" key="6">
    <source>
        <dbReference type="Proteomes" id="UP001149090"/>
    </source>
</evidence>